<protein>
    <recommendedName>
        <fullName evidence="3">F-box domain-containing protein</fullName>
    </recommendedName>
</protein>
<dbReference type="AlphaFoldDB" id="A0A067PBH3"/>
<dbReference type="InParanoid" id="A0A067PBH3"/>
<dbReference type="OrthoDB" id="3249214at2759"/>
<keyword evidence="2" id="KW-1185">Reference proteome</keyword>
<name>A0A067PBH3_9AGAM</name>
<evidence type="ECO:0000313" key="1">
    <source>
        <dbReference type="EMBL" id="KDQ51185.1"/>
    </source>
</evidence>
<feature type="non-terminal residue" evidence="1">
    <location>
        <position position="1"/>
    </location>
</feature>
<accession>A0A067PBH3</accession>
<feature type="non-terminal residue" evidence="1">
    <location>
        <position position="77"/>
    </location>
</feature>
<reference evidence="2" key="1">
    <citation type="journal article" date="2014" name="Proc. Natl. Acad. Sci. U.S.A.">
        <title>Extensive sampling of basidiomycete genomes demonstrates inadequacy of the white-rot/brown-rot paradigm for wood decay fungi.</title>
        <authorList>
            <person name="Riley R."/>
            <person name="Salamov A.A."/>
            <person name="Brown D.W."/>
            <person name="Nagy L.G."/>
            <person name="Floudas D."/>
            <person name="Held B.W."/>
            <person name="Levasseur A."/>
            <person name="Lombard V."/>
            <person name="Morin E."/>
            <person name="Otillar R."/>
            <person name="Lindquist E.A."/>
            <person name="Sun H."/>
            <person name="LaButti K.M."/>
            <person name="Schmutz J."/>
            <person name="Jabbour D."/>
            <person name="Luo H."/>
            <person name="Baker S.E."/>
            <person name="Pisabarro A.G."/>
            <person name="Walton J.D."/>
            <person name="Blanchette R.A."/>
            <person name="Henrissat B."/>
            <person name="Martin F."/>
            <person name="Cullen D."/>
            <person name="Hibbett D.S."/>
            <person name="Grigoriev I.V."/>
        </authorList>
    </citation>
    <scope>NUCLEOTIDE SEQUENCE [LARGE SCALE GENOMIC DNA]</scope>
    <source>
        <strain evidence="2">MUCL 33604</strain>
    </source>
</reference>
<proteinExistence type="predicted"/>
<organism evidence="1 2">
    <name type="scientific">Jaapia argillacea MUCL 33604</name>
    <dbReference type="NCBI Taxonomy" id="933084"/>
    <lineage>
        <taxon>Eukaryota</taxon>
        <taxon>Fungi</taxon>
        <taxon>Dikarya</taxon>
        <taxon>Basidiomycota</taxon>
        <taxon>Agaricomycotina</taxon>
        <taxon>Agaricomycetes</taxon>
        <taxon>Agaricomycetidae</taxon>
        <taxon>Jaapiales</taxon>
        <taxon>Jaapiaceae</taxon>
        <taxon>Jaapia</taxon>
    </lineage>
</organism>
<dbReference type="EMBL" id="KL197751">
    <property type="protein sequence ID" value="KDQ51185.1"/>
    <property type="molecule type" value="Genomic_DNA"/>
</dbReference>
<sequence>ILKISPELVDMIIDFVDEGRYVLRLALTCRLFKDILIPNHLHFRNISVSFSRHRRLDLLIRRPALARNVRRIRISDQ</sequence>
<gene>
    <name evidence="1" type="ORF">JAAARDRAFT_106226</name>
</gene>
<dbReference type="HOGENOM" id="CLU_189352_0_0_1"/>
<evidence type="ECO:0008006" key="3">
    <source>
        <dbReference type="Google" id="ProtNLM"/>
    </source>
</evidence>
<evidence type="ECO:0000313" key="2">
    <source>
        <dbReference type="Proteomes" id="UP000027265"/>
    </source>
</evidence>
<dbReference type="Proteomes" id="UP000027265">
    <property type="component" value="Unassembled WGS sequence"/>
</dbReference>